<dbReference type="Gene3D" id="3.90.1300.10">
    <property type="entry name" value="Amidase signature (AS) domain"/>
    <property type="match status" value="1"/>
</dbReference>
<sequence>MTSQSRYTPPDIVALDALALSAAIRRRQVSCREVMTAYLGHIERINPKVNAIVALQDGDALLEQADEKDVQLAAGQYQGWMHGMPHAVKDLALTRGIRTTFGSPLFKDNVPQADDIFVERIRRQGAILIGKTNTPEFGLGSNSYNPVYGMTLNAWDQSRIAGGSSGGAAVALALQLVPVADGSDMMGSLRNPAAYNNVYGFRPSAGAVPSGPGPELYLGALSTNGPMGRNVSDLAMLMSTQAGYDARAPMSAGPDAARYAQPLQRDFKGTRIGWLGDLHGYLPMEDGVMEVCRASFGAFQGLGCSIDEVSRAELDFAPERLWQSWLVHRQSLLAGTWGDAYADPARRALMKPEFVWEVEHGLKWSARDFYRASVERSAWYKALDQLLARYDYLLMPTAQVFPFSAQEHWPKAIAGKPMDTYHRWMEAVIPASLAGAPAISVPVGFGPQGLPMGVQIIGRRFADVEVLQLAYAYEQATHWERRRPALLQA</sequence>
<name>A0A7V8G0F6_9BURK</name>
<dbReference type="InterPro" id="IPR023631">
    <property type="entry name" value="Amidase_dom"/>
</dbReference>
<dbReference type="InterPro" id="IPR000120">
    <property type="entry name" value="Amidase"/>
</dbReference>
<dbReference type="SUPFAM" id="SSF75304">
    <property type="entry name" value="Amidase signature (AS) enzymes"/>
    <property type="match status" value="1"/>
</dbReference>
<dbReference type="Pfam" id="PF01425">
    <property type="entry name" value="Amidase"/>
    <property type="match status" value="1"/>
</dbReference>
<dbReference type="GO" id="GO:0003824">
    <property type="term" value="F:catalytic activity"/>
    <property type="evidence" value="ECO:0007669"/>
    <property type="project" value="InterPro"/>
</dbReference>
<organism evidence="2 3">
    <name type="scientific">Herbaspirillum frisingense</name>
    <dbReference type="NCBI Taxonomy" id="92645"/>
    <lineage>
        <taxon>Bacteria</taxon>
        <taxon>Pseudomonadati</taxon>
        <taxon>Pseudomonadota</taxon>
        <taxon>Betaproteobacteria</taxon>
        <taxon>Burkholderiales</taxon>
        <taxon>Oxalobacteraceae</taxon>
        <taxon>Herbaspirillum</taxon>
    </lineage>
</organism>
<evidence type="ECO:0000313" key="3">
    <source>
        <dbReference type="Proteomes" id="UP000462435"/>
    </source>
</evidence>
<accession>A0A7V8G0F6</accession>
<dbReference type="InterPro" id="IPR036928">
    <property type="entry name" value="AS_sf"/>
</dbReference>
<proteinExistence type="predicted"/>
<dbReference type="AlphaFoldDB" id="A0A7V8G0F6"/>
<dbReference type="PANTHER" id="PTHR11895">
    <property type="entry name" value="TRANSAMIDASE"/>
    <property type="match status" value="1"/>
</dbReference>
<protein>
    <submittedName>
        <fullName evidence="2">Acylamidase</fullName>
    </submittedName>
</protein>
<evidence type="ECO:0000313" key="2">
    <source>
        <dbReference type="EMBL" id="KAF1048819.1"/>
    </source>
</evidence>
<dbReference type="NCBIfam" id="NF005686">
    <property type="entry name" value="PRK07486.1"/>
    <property type="match status" value="1"/>
</dbReference>
<dbReference type="Proteomes" id="UP000462435">
    <property type="component" value="Unassembled WGS sequence"/>
</dbReference>
<gene>
    <name evidence="2" type="primary">aam</name>
    <name evidence="2" type="ORF">GAK35_00085</name>
</gene>
<dbReference type="PANTHER" id="PTHR11895:SF76">
    <property type="entry name" value="INDOLEACETAMIDE HYDROLASE"/>
    <property type="match status" value="1"/>
</dbReference>
<dbReference type="EMBL" id="WNDX01000002">
    <property type="protein sequence ID" value="KAF1048819.1"/>
    <property type="molecule type" value="Genomic_DNA"/>
</dbReference>
<comment type="caution">
    <text evidence="2">The sequence shown here is derived from an EMBL/GenBank/DDBJ whole genome shotgun (WGS) entry which is preliminary data.</text>
</comment>
<evidence type="ECO:0000259" key="1">
    <source>
        <dbReference type="Pfam" id="PF01425"/>
    </source>
</evidence>
<feature type="domain" description="Amidase" evidence="1">
    <location>
        <begin position="33"/>
        <end position="467"/>
    </location>
</feature>
<reference evidence="3" key="1">
    <citation type="journal article" date="2020" name="MBio">
        <title>Horizontal gene transfer to a defensive symbiont with a reduced genome amongst a multipartite beetle microbiome.</title>
        <authorList>
            <person name="Waterworth S.C."/>
            <person name="Florez L.V."/>
            <person name="Rees E.R."/>
            <person name="Hertweck C."/>
            <person name="Kaltenpoth M."/>
            <person name="Kwan J.C."/>
        </authorList>
    </citation>
    <scope>NUCLEOTIDE SEQUENCE [LARGE SCALE GENOMIC DNA]</scope>
</reference>